<name>A0A109J3V5_9HYPH</name>
<evidence type="ECO:0000256" key="1">
    <source>
        <dbReference type="ARBA" id="ARBA00008903"/>
    </source>
</evidence>
<dbReference type="EMBL" id="LNCD01000138">
    <property type="protein sequence ID" value="KWV41862.1"/>
    <property type="molecule type" value="Genomic_DNA"/>
</dbReference>
<dbReference type="InterPro" id="IPR003462">
    <property type="entry name" value="ODC_Mu_crystall"/>
</dbReference>
<gene>
    <name evidence="3" type="ORF">AS026_22050</name>
</gene>
<dbReference type="Proteomes" id="UP000068164">
    <property type="component" value="Unassembled WGS sequence"/>
</dbReference>
<protein>
    <submittedName>
        <fullName evidence="3">Ornithine cyclodeaminase</fullName>
    </submittedName>
</protein>
<dbReference type="InterPro" id="IPR023401">
    <property type="entry name" value="ODC_N"/>
</dbReference>
<dbReference type="PANTHER" id="PTHR13812">
    <property type="entry name" value="KETIMINE REDUCTASE MU-CRYSTALLIN"/>
    <property type="match status" value="1"/>
</dbReference>
<dbReference type="OrthoDB" id="8297532at2"/>
<dbReference type="RefSeq" id="WP_062375091.1">
    <property type="nucleotide sequence ID" value="NZ_LNCD01000138.1"/>
</dbReference>
<reference evidence="3 4" key="1">
    <citation type="submission" date="2015-11" db="EMBL/GenBank/DDBJ databases">
        <title>Draft Genome Sequence of the Strain BR 10423 (Rhizobium sp.) isolated from nodules of Mimosa pudica.</title>
        <authorList>
            <person name="Barauna A.C."/>
            <person name="Zilli J.E."/>
            <person name="Simoes-Araujo J.L."/>
            <person name="Reis V.M."/>
            <person name="James E.K."/>
            <person name="Reis F.B.Jr."/>
            <person name="Rouws L.F."/>
            <person name="Passos S.R."/>
            <person name="Gois S.R."/>
        </authorList>
    </citation>
    <scope>NUCLEOTIDE SEQUENCE [LARGE SCALE GENOMIC DNA]</scope>
    <source>
        <strain evidence="3 4">BR10423</strain>
    </source>
</reference>
<proteinExistence type="inferred from homology"/>
<dbReference type="SUPFAM" id="SSF51735">
    <property type="entry name" value="NAD(P)-binding Rossmann-fold domains"/>
    <property type="match status" value="1"/>
</dbReference>
<organism evidence="3 4">
    <name type="scientific">Rhizobium altiplani</name>
    <dbReference type="NCBI Taxonomy" id="1864509"/>
    <lineage>
        <taxon>Bacteria</taxon>
        <taxon>Pseudomonadati</taxon>
        <taxon>Pseudomonadota</taxon>
        <taxon>Alphaproteobacteria</taxon>
        <taxon>Hyphomicrobiales</taxon>
        <taxon>Rhizobiaceae</taxon>
        <taxon>Rhizobium/Agrobacterium group</taxon>
        <taxon>Rhizobium</taxon>
    </lineage>
</organism>
<keyword evidence="4" id="KW-1185">Reference proteome</keyword>
<accession>A0A109J3V5</accession>
<dbReference type="GO" id="GO:0005737">
    <property type="term" value="C:cytoplasm"/>
    <property type="evidence" value="ECO:0007669"/>
    <property type="project" value="TreeGrafter"/>
</dbReference>
<dbReference type="Gene3D" id="3.30.1780.10">
    <property type="entry name" value="ornithine cyclodeaminase, domain 1"/>
    <property type="match status" value="1"/>
</dbReference>
<evidence type="ECO:0000256" key="2">
    <source>
        <dbReference type="ARBA" id="ARBA00023027"/>
    </source>
</evidence>
<dbReference type="AlphaFoldDB" id="A0A109J3V5"/>
<dbReference type="Gene3D" id="3.40.50.720">
    <property type="entry name" value="NAD(P)-binding Rossmann-like Domain"/>
    <property type="match status" value="1"/>
</dbReference>
<evidence type="ECO:0000313" key="4">
    <source>
        <dbReference type="Proteomes" id="UP000068164"/>
    </source>
</evidence>
<dbReference type="Pfam" id="PF02423">
    <property type="entry name" value="OCD_Mu_crystall"/>
    <property type="match status" value="1"/>
</dbReference>
<evidence type="ECO:0000313" key="3">
    <source>
        <dbReference type="EMBL" id="KWV41862.1"/>
    </source>
</evidence>
<comment type="similarity">
    <text evidence="1">Belongs to the ornithine cyclodeaminase/mu-crystallin family.</text>
</comment>
<dbReference type="InterPro" id="IPR036291">
    <property type="entry name" value="NAD(P)-bd_dom_sf"/>
</dbReference>
<keyword evidence="2" id="KW-0520">NAD</keyword>
<sequence length="360" mass="39742">MQEQNIQASRDVKFLNCEEIRGAGADLTTQELLDATDAAWRDIRSGKSFGGKSVLSLPEEAFWEVESVAPFKSQFKNERLGWKLSCLYSVNDQFGGVKIIGANAFNRNLGFPRSTSTVLLLEKRTLRLVTVMEGTAMSARRTGTYATTVLDMFTNPRDKLSVFLFGSGPIARSVIECLDFRFADRIEEIVVRGRSREGLEALMADIAGCTTIPVIPASDTTRLPFCRFVITATNARTPLFDDCALHRRAISLHLGGDEVPETYLQRALRSGLVVCDDVATVSRRNSQSIALHFSRRGLSLEQVGPLIGVAELSSSGDLHVEQEGPTCVTCVGLPMLDLYVAQATYKKYRAYNDHMLATRT</sequence>
<dbReference type="PANTHER" id="PTHR13812:SF19">
    <property type="entry name" value="KETIMINE REDUCTASE MU-CRYSTALLIN"/>
    <property type="match status" value="1"/>
</dbReference>
<comment type="caution">
    <text evidence="3">The sequence shown here is derived from an EMBL/GenBank/DDBJ whole genome shotgun (WGS) entry which is preliminary data.</text>
</comment>